<dbReference type="RefSeq" id="WP_154314102.1">
    <property type="nucleotide sequence ID" value="NZ_JBKVAV010000004.1"/>
</dbReference>
<name>A0A844DZ32_EUBRA</name>
<dbReference type="InterPro" id="IPR023296">
    <property type="entry name" value="Glyco_hydro_beta-prop_sf"/>
</dbReference>
<gene>
    <name evidence="6" type="ORF">GKE72_01060</name>
</gene>
<accession>A0A844DZ32</accession>
<evidence type="ECO:0000313" key="6">
    <source>
        <dbReference type="EMBL" id="MSD14684.1"/>
    </source>
</evidence>
<evidence type="ECO:0000256" key="4">
    <source>
        <dbReference type="PIRSR" id="PIRSR606710-2"/>
    </source>
</evidence>
<evidence type="ECO:0000256" key="3">
    <source>
        <dbReference type="ARBA" id="ARBA00023295"/>
    </source>
</evidence>
<dbReference type="PANTHER" id="PTHR42812">
    <property type="entry name" value="BETA-XYLOSIDASE"/>
    <property type="match status" value="1"/>
</dbReference>
<feature type="site" description="Important for catalytic activity, responsible for pKa modulation of the active site Glu and correct orientation of both the proton donor and substrate" evidence="4">
    <location>
        <position position="122"/>
    </location>
</feature>
<dbReference type="SUPFAM" id="SSF75005">
    <property type="entry name" value="Arabinanase/levansucrase/invertase"/>
    <property type="match status" value="1"/>
</dbReference>
<dbReference type="GO" id="GO:0004553">
    <property type="term" value="F:hydrolase activity, hydrolyzing O-glycosyl compounds"/>
    <property type="evidence" value="ECO:0007669"/>
    <property type="project" value="InterPro"/>
</dbReference>
<dbReference type="GO" id="GO:0005975">
    <property type="term" value="P:carbohydrate metabolic process"/>
    <property type="evidence" value="ECO:0007669"/>
    <property type="project" value="InterPro"/>
</dbReference>
<evidence type="ECO:0000256" key="2">
    <source>
        <dbReference type="ARBA" id="ARBA00022801"/>
    </source>
</evidence>
<keyword evidence="3 5" id="KW-0326">Glycosidase</keyword>
<comment type="caution">
    <text evidence="6">The sequence shown here is derived from an EMBL/GenBank/DDBJ whole genome shotgun (WGS) entry which is preliminary data.</text>
</comment>
<dbReference type="CDD" id="cd08981">
    <property type="entry name" value="GH43_Bt1873-like"/>
    <property type="match status" value="1"/>
</dbReference>
<dbReference type="EMBL" id="WKRA01000001">
    <property type="protein sequence ID" value="MSD14684.1"/>
    <property type="molecule type" value="Genomic_DNA"/>
</dbReference>
<evidence type="ECO:0000256" key="1">
    <source>
        <dbReference type="ARBA" id="ARBA00009865"/>
    </source>
</evidence>
<dbReference type="Pfam" id="PF04616">
    <property type="entry name" value="Glyco_hydro_43"/>
    <property type="match status" value="1"/>
</dbReference>
<comment type="similarity">
    <text evidence="1 5">Belongs to the glycosyl hydrolase 43 family.</text>
</comment>
<protein>
    <submittedName>
        <fullName evidence="6">Family 43 glycosylhydrolase</fullName>
    </submittedName>
</protein>
<dbReference type="PANTHER" id="PTHR42812:SF14">
    <property type="entry name" value="SECRETED PROTEIN"/>
    <property type="match status" value="1"/>
</dbReference>
<reference evidence="6 7" key="1">
    <citation type="journal article" date="2019" name="Nat. Med.">
        <title>A library of human gut bacterial isolates paired with longitudinal multiomics data enables mechanistic microbiome research.</title>
        <authorList>
            <person name="Poyet M."/>
            <person name="Groussin M."/>
            <person name="Gibbons S.M."/>
            <person name="Avila-Pacheco J."/>
            <person name="Jiang X."/>
            <person name="Kearney S.M."/>
            <person name="Perrotta A.R."/>
            <person name="Berdy B."/>
            <person name="Zhao S."/>
            <person name="Lieberman T.D."/>
            <person name="Swanson P.K."/>
            <person name="Smith M."/>
            <person name="Roesemann S."/>
            <person name="Alexander J.E."/>
            <person name="Rich S.A."/>
            <person name="Livny J."/>
            <person name="Vlamakis H."/>
            <person name="Clish C."/>
            <person name="Bullock K."/>
            <person name="Deik A."/>
            <person name="Scott J."/>
            <person name="Pierce K.A."/>
            <person name="Xavier R.J."/>
            <person name="Alm E.J."/>
        </authorList>
    </citation>
    <scope>NUCLEOTIDE SEQUENCE [LARGE SCALE GENOMIC DNA]</scope>
    <source>
        <strain evidence="6 7">BIOML-A3</strain>
    </source>
</reference>
<evidence type="ECO:0000256" key="5">
    <source>
        <dbReference type="RuleBase" id="RU361187"/>
    </source>
</evidence>
<dbReference type="InterPro" id="IPR006710">
    <property type="entry name" value="Glyco_hydro_43"/>
</dbReference>
<keyword evidence="2 5" id="KW-0378">Hydrolase</keyword>
<dbReference type="Gene3D" id="2.115.10.20">
    <property type="entry name" value="Glycosyl hydrolase domain, family 43"/>
    <property type="match status" value="1"/>
</dbReference>
<organism evidence="6 7">
    <name type="scientific">Eubacterium ramulus</name>
    <dbReference type="NCBI Taxonomy" id="39490"/>
    <lineage>
        <taxon>Bacteria</taxon>
        <taxon>Bacillati</taxon>
        <taxon>Bacillota</taxon>
        <taxon>Clostridia</taxon>
        <taxon>Eubacteriales</taxon>
        <taxon>Eubacteriaceae</taxon>
        <taxon>Eubacterium</taxon>
    </lineage>
</organism>
<dbReference type="AlphaFoldDB" id="A0A844DZ32"/>
<dbReference type="Proteomes" id="UP000431304">
    <property type="component" value="Unassembled WGS sequence"/>
</dbReference>
<evidence type="ECO:0000313" key="7">
    <source>
        <dbReference type="Proteomes" id="UP000431304"/>
    </source>
</evidence>
<sequence length="294" mass="33470">MKLNDINIRDPYIIKAEGKYYMYGTRSATTWSYGDGFDCYISEDLENWEGPKEIFHRPEGFFADKQYWAPECVEKDGYYYLVATLGSDKDPIGCYALRSTKPDGPFEPYSKRLTPEGVKCLDGTVYTDPEGTSWLVYSRSFENGCRGYMDCIQLASDLSHSIGEAFTLFDAAEAKWVVPFPYAKEEFGVDGDVYFTDGPCLQIMEDSKLYMTWSSWGTQNEYAVGVAVSDNGSLKGPWRQVDEAMFPVDGGHGMFFTDYDGKMYFTLHYPNEKLHEHPVFYPVTVKDGNLVLVK</sequence>
<dbReference type="InterPro" id="IPR051795">
    <property type="entry name" value="Glycosyl_Hydrlase_43"/>
</dbReference>
<proteinExistence type="inferred from homology"/>